<dbReference type="InterPro" id="IPR025645">
    <property type="entry name" value="DUF4349"/>
</dbReference>
<gene>
    <name evidence="3" type="ORF">U0035_20140</name>
</gene>
<feature type="domain" description="DUF4349" evidence="2">
    <location>
        <begin position="79"/>
        <end position="167"/>
    </location>
</feature>
<evidence type="ECO:0000256" key="1">
    <source>
        <dbReference type="SAM" id="Coils"/>
    </source>
</evidence>
<proteinExistence type="predicted"/>
<dbReference type="Proteomes" id="UP001325680">
    <property type="component" value="Chromosome"/>
</dbReference>
<organism evidence="3 4">
    <name type="scientific">Niabella yanshanensis</name>
    <dbReference type="NCBI Taxonomy" id="577386"/>
    <lineage>
        <taxon>Bacteria</taxon>
        <taxon>Pseudomonadati</taxon>
        <taxon>Bacteroidota</taxon>
        <taxon>Chitinophagia</taxon>
        <taxon>Chitinophagales</taxon>
        <taxon>Chitinophagaceae</taxon>
        <taxon>Niabella</taxon>
    </lineage>
</organism>
<dbReference type="Pfam" id="PF14257">
    <property type="entry name" value="DUF4349"/>
    <property type="match status" value="1"/>
</dbReference>
<sequence length="170" mass="19750">MRKLLNKYNAYIFKEDNNAQATMIIKVPVELFDSLIAELATSYTWRKFLDLILPVINKRSRTNHQRFHIRVIVLVKEVKQLQKNISSEDITSEIIDTRARLETRNTTRGRYLEFLSKAGKIEDVLKIQQEINNIQEDIESAEARLAQLSGQVSYSTINLTYFEPDSGNKD</sequence>
<feature type="coiled-coil region" evidence="1">
    <location>
        <begin position="124"/>
        <end position="151"/>
    </location>
</feature>
<keyword evidence="1" id="KW-0175">Coiled coil</keyword>
<protein>
    <submittedName>
        <fullName evidence="3">DUF4349 domain-containing protein</fullName>
    </submittedName>
</protein>
<evidence type="ECO:0000259" key="2">
    <source>
        <dbReference type="Pfam" id="PF14257"/>
    </source>
</evidence>
<evidence type="ECO:0000313" key="3">
    <source>
        <dbReference type="EMBL" id="WQD37980.1"/>
    </source>
</evidence>
<evidence type="ECO:0000313" key="4">
    <source>
        <dbReference type="Proteomes" id="UP001325680"/>
    </source>
</evidence>
<accession>A0ABZ0W787</accession>
<keyword evidence="4" id="KW-1185">Reference proteome</keyword>
<dbReference type="EMBL" id="CP139960">
    <property type="protein sequence ID" value="WQD37980.1"/>
    <property type="molecule type" value="Genomic_DNA"/>
</dbReference>
<reference evidence="3 4" key="1">
    <citation type="submission" date="2023-12" db="EMBL/GenBank/DDBJ databases">
        <title>Genome sequencing and assembly of bacterial species from a model synthetic community.</title>
        <authorList>
            <person name="Hogle S.L."/>
        </authorList>
    </citation>
    <scope>NUCLEOTIDE SEQUENCE [LARGE SCALE GENOMIC DNA]</scope>
    <source>
        <strain evidence="3 4">HAMBI_3031</strain>
    </source>
</reference>
<name>A0ABZ0W787_9BACT</name>